<dbReference type="AlphaFoldDB" id="D3H760"/>
<dbReference type="STRING" id="365659.smi_0430"/>
<gene>
    <name evidence="1" type="primary">Pi3</name>
    <name evidence="1" type="ordered locus">smi_0430</name>
</gene>
<organism evidence="1 2">
    <name type="scientific">Streptococcus mitis (strain B6)</name>
    <dbReference type="NCBI Taxonomy" id="365659"/>
    <lineage>
        <taxon>Bacteria</taxon>
        <taxon>Bacillati</taxon>
        <taxon>Bacillota</taxon>
        <taxon>Bacilli</taxon>
        <taxon>Lactobacillales</taxon>
        <taxon>Streptococcaceae</taxon>
        <taxon>Streptococcus</taxon>
        <taxon>Streptococcus mitis group</taxon>
    </lineage>
</organism>
<dbReference type="EMBL" id="FN568063">
    <property type="protein sequence ID" value="CBJ21702.1"/>
    <property type="molecule type" value="Genomic_DNA"/>
</dbReference>
<evidence type="ECO:0000313" key="2">
    <source>
        <dbReference type="Proteomes" id="UP000008563"/>
    </source>
</evidence>
<dbReference type="RefSeq" id="WP_000183521.1">
    <property type="nucleotide sequence ID" value="NC_013853.1"/>
</dbReference>
<dbReference type="PATRIC" id="fig|365659.3.peg.430"/>
<dbReference type="KEGG" id="smb:smi_0430"/>
<name>D3H760_STRM6</name>
<dbReference type="Proteomes" id="UP000008563">
    <property type="component" value="Chromosome"/>
</dbReference>
<proteinExistence type="predicted"/>
<dbReference type="HOGENOM" id="CLU_2132163_0_0_9"/>
<protein>
    <submittedName>
        <fullName evidence="1">Prophage Pi3 protein</fullName>
    </submittedName>
</protein>
<dbReference type="OrthoDB" id="2243818at2"/>
<accession>D3H760</accession>
<reference evidence="1 2" key="1">
    <citation type="journal article" date="2010" name="PLoS ONE">
        <title>The genome of Streptococcus mitis B6--what is a commensal?</title>
        <authorList>
            <person name="Denapaite D."/>
            <person name="Brueckner R."/>
            <person name="Nuhn M."/>
            <person name="Reichmann P."/>
            <person name="Henrich B."/>
            <person name="Maurer P."/>
            <person name="Schaehle Y."/>
            <person name="Selbmann P."/>
            <person name="Zimmermann W."/>
            <person name="Wambutt R."/>
            <person name="Hakenbeck R."/>
        </authorList>
    </citation>
    <scope>NUCLEOTIDE SEQUENCE [LARGE SCALE GENOMIC DNA]</scope>
    <source>
        <strain evidence="1 2">B6</strain>
    </source>
</reference>
<sequence length="113" mass="13232">MTNLWEETIEILSEYGKTFDDVLFIQGNNFEITKDNFETVAKHTDYGSGFGAQRVAKDLVLVGKDWWIERGEYDGSEWWDFKTIPLKKDEIKNITRLDGGMWDSLMEINEEVE</sequence>
<evidence type="ECO:0000313" key="1">
    <source>
        <dbReference type="EMBL" id="CBJ21702.1"/>
    </source>
</evidence>
<dbReference type="eggNOG" id="ENOG502ZIM5">
    <property type="taxonomic scope" value="Bacteria"/>
</dbReference>